<dbReference type="PRINTS" id="PR00081">
    <property type="entry name" value="GDHRDH"/>
</dbReference>
<accession>A0A2T2PA59</accession>
<evidence type="ECO:0000256" key="2">
    <source>
        <dbReference type="RuleBase" id="RU000363"/>
    </source>
</evidence>
<dbReference type="Pfam" id="PF00106">
    <property type="entry name" value="adh_short"/>
    <property type="match status" value="1"/>
</dbReference>
<dbReference type="InterPro" id="IPR051468">
    <property type="entry name" value="Fungal_SecMetab_SDRs"/>
</dbReference>
<dbReference type="AlphaFoldDB" id="A0A2T2PA59"/>
<dbReference type="InterPro" id="IPR002347">
    <property type="entry name" value="SDR_fam"/>
</dbReference>
<dbReference type="PANTHER" id="PTHR43544:SF32">
    <property type="entry name" value="CHAIN DEHYDROGENASE, PUTATIVE (AFU_ORTHOLOGUE AFUA_5G01530)-RELATED"/>
    <property type="match status" value="1"/>
</dbReference>
<keyword evidence="4" id="KW-1185">Reference proteome</keyword>
<proteinExistence type="inferred from homology"/>
<dbReference type="Gene3D" id="3.40.50.720">
    <property type="entry name" value="NAD(P)-binding Rossmann-like Domain"/>
    <property type="match status" value="1"/>
</dbReference>
<dbReference type="OrthoDB" id="191139at2759"/>
<organism evidence="3 4">
    <name type="scientific">Corynespora cassiicola Philippines</name>
    <dbReference type="NCBI Taxonomy" id="1448308"/>
    <lineage>
        <taxon>Eukaryota</taxon>
        <taxon>Fungi</taxon>
        <taxon>Dikarya</taxon>
        <taxon>Ascomycota</taxon>
        <taxon>Pezizomycotina</taxon>
        <taxon>Dothideomycetes</taxon>
        <taxon>Pleosporomycetidae</taxon>
        <taxon>Pleosporales</taxon>
        <taxon>Corynesporascaceae</taxon>
        <taxon>Corynespora</taxon>
    </lineage>
</organism>
<dbReference type="InterPro" id="IPR036291">
    <property type="entry name" value="NAD(P)-bd_dom_sf"/>
</dbReference>
<dbReference type="PRINTS" id="PR00080">
    <property type="entry name" value="SDRFAMILY"/>
</dbReference>
<reference evidence="3 4" key="1">
    <citation type="journal article" date="2018" name="Front. Microbiol.">
        <title>Genome-Wide Analysis of Corynespora cassiicola Leaf Fall Disease Putative Effectors.</title>
        <authorList>
            <person name="Lopez D."/>
            <person name="Ribeiro S."/>
            <person name="Label P."/>
            <person name="Fumanal B."/>
            <person name="Venisse J.S."/>
            <person name="Kohler A."/>
            <person name="de Oliveira R.R."/>
            <person name="Labutti K."/>
            <person name="Lipzen A."/>
            <person name="Lail K."/>
            <person name="Bauer D."/>
            <person name="Ohm R.A."/>
            <person name="Barry K.W."/>
            <person name="Spatafora J."/>
            <person name="Grigoriev I.V."/>
            <person name="Martin F.M."/>
            <person name="Pujade-Renaud V."/>
        </authorList>
    </citation>
    <scope>NUCLEOTIDE SEQUENCE [LARGE SCALE GENOMIC DNA]</scope>
    <source>
        <strain evidence="3 4">Philippines</strain>
    </source>
</reference>
<dbReference type="EMBL" id="KZ678128">
    <property type="protein sequence ID" value="PSN74248.1"/>
    <property type="molecule type" value="Genomic_DNA"/>
</dbReference>
<dbReference type="GO" id="GO:0019748">
    <property type="term" value="P:secondary metabolic process"/>
    <property type="evidence" value="ECO:0007669"/>
    <property type="project" value="TreeGrafter"/>
</dbReference>
<gene>
    <name evidence="3" type="ORF">BS50DRAFT_567110</name>
</gene>
<comment type="similarity">
    <text evidence="1 2">Belongs to the short-chain dehydrogenases/reductases (SDR) family.</text>
</comment>
<dbReference type="Proteomes" id="UP000240883">
    <property type="component" value="Unassembled WGS sequence"/>
</dbReference>
<dbReference type="GO" id="GO:0016491">
    <property type="term" value="F:oxidoreductase activity"/>
    <property type="evidence" value="ECO:0007669"/>
    <property type="project" value="TreeGrafter"/>
</dbReference>
<sequence>MSATQDQTIVLITGANGGIGFELASQLLQDPSKHVLLGARSPEKGNAAVSELQSRKLPGTVEFLKIDVSDEASIKEAAKEVEAKYGRLDALVNNAGVASVGDESTLYRRMQEAYLTNTVGPVIVTKSFAPLLKKSAGTPRIVNLSSISGSIAVRLHPSDPTYELDDIQYRASKAALNMVTACQAVDYGKLGWKVFSYCPGLTTSNMSDFNKPENGAKPTSDGARPIVDMLNGKRDAEHGAFLHEHGQHPW</sequence>
<evidence type="ECO:0000313" key="4">
    <source>
        <dbReference type="Proteomes" id="UP000240883"/>
    </source>
</evidence>
<dbReference type="GO" id="GO:0005737">
    <property type="term" value="C:cytoplasm"/>
    <property type="evidence" value="ECO:0007669"/>
    <property type="project" value="TreeGrafter"/>
</dbReference>
<name>A0A2T2PA59_CORCC</name>
<dbReference type="SUPFAM" id="SSF51735">
    <property type="entry name" value="NAD(P)-binding Rossmann-fold domains"/>
    <property type="match status" value="1"/>
</dbReference>
<evidence type="ECO:0000256" key="1">
    <source>
        <dbReference type="ARBA" id="ARBA00006484"/>
    </source>
</evidence>
<dbReference type="PANTHER" id="PTHR43544">
    <property type="entry name" value="SHORT-CHAIN DEHYDROGENASE/REDUCTASE"/>
    <property type="match status" value="1"/>
</dbReference>
<evidence type="ECO:0000313" key="3">
    <source>
        <dbReference type="EMBL" id="PSN74248.1"/>
    </source>
</evidence>
<protein>
    <submittedName>
        <fullName evidence="3">NAD(P)-binding protein</fullName>
    </submittedName>
</protein>